<feature type="binding site" evidence="8">
    <location>
        <begin position="19"/>
        <end position="26"/>
    </location>
    <ligand>
        <name>GTP</name>
        <dbReference type="ChEBI" id="CHEBI:37565"/>
    </ligand>
</feature>
<evidence type="ECO:0000256" key="8">
    <source>
        <dbReference type="HAMAP-Rule" id="MF_00118"/>
    </source>
</evidence>
<dbReference type="NCBIfam" id="NF000766">
    <property type="entry name" value="PRK00049.1"/>
    <property type="match status" value="1"/>
</dbReference>
<feature type="binding site" evidence="8">
    <location>
        <begin position="81"/>
        <end position="85"/>
    </location>
    <ligand>
        <name>GTP</name>
        <dbReference type="ChEBI" id="CHEBI:37565"/>
    </ligand>
</feature>
<evidence type="ECO:0000256" key="3">
    <source>
        <dbReference type="ARBA" id="ARBA00022801"/>
    </source>
</evidence>
<dbReference type="Pfam" id="PF00009">
    <property type="entry name" value="GTP_EFTU"/>
    <property type="match status" value="1"/>
</dbReference>
<dbReference type="InterPro" id="IPR031157">
    <property type="entry name" value="G_TR_CS"/>
</dbReference>
<keyword evidence="2 8" id="KW-0251">Elongation factor</keyword>
<accession>A0ABT4RMA7</accession>
<dbReference type="HAMAP" id="MF_00118_B">
    <property type="entry name" value="EF_Tu_B"/>
    <property type="match status" value="1"/>
</dbReference>
<dbReference type="InterPro" id="IPR041709">
    <property type="entry name" value="EF-Tu_GTP-bd"/>
</dbReference>
<dbReference type="CDD" id="cd01884">
    <property type="entry name" value="EF_Tu"/>
    <property type="match status" value="1"/>
</dbReference>
<dbReference type="InterPro" id="IPR004160">
    <property type="entry name" value="Transl_elong_EFTu/EF1A_C"/>
</dbReference>
<dbReference type="PANTHER" id="PTHR43721:SF22">
    <property type="entry name" value="ELONGATION FACTOR TU, MITOCHONDRIAL"/>
    <property type="match status" value="1"/>
</dbReference>
<keyword evidence="5 8" id="KW-0648">Protein biosynthesis</keyword>
<dbReference type="InterPro" id="IPR009001">
    <property type="entry name" value="Transl_elong_EF1A/Init_IF2_C"/>
</dbReference>
<sequence length="395" mass="43305">MAKEKFTRDKPHVNVGTIGHIDHGKTTLTAAITKVLSEKWGGQARSFDEIDNAPEEKARGITIATSHVEYETEARHYAHVDCPGHADYVKNMITGAAQMDGAILVVSAADGPMPQTREHILLARQVGVPYIIVFLNKADMVDDEELLELVEVEVRELLSEYDFPGDDVPFVIGSALKALEGDQEYVDKIIELGNQLDSYIPEPERALDKPFLMPVEDVFSITGRGTVATGRIEQGIVNTGDTVEIVGIHTQTSSTVVTGVEMFRKILDEGRAGDNVGCLLRGIKREEIERGQVLCKPGSITPHTKFKAEVYVLKKEEGGRHTPFFNGYRPQFYFRTTDVTGVANLPAGTEMVMPGDNIAMEVELIQPIAMDAGLRFAIREGGRTVGSGVVTEIIQ</sequence>
<evidence type="ECO:0000256" key="2">
    <source>
        <dbReference type="ARBA" id="ARBA00022768"/>
    </source>
</evidence>
<dbReference type="EMBL" id="JAPCID010000028">
    <property type="protein sequence ID" value="MDA0139706.1"/>
    <property type="molecule type" value="Genomic_DNA"/>
</dbReference>
<dbReference type="NCBIfam" id="NF009373">
    <property type="entry name" value="PRK12736.1"/>
    <property type="match status" value="1"/>
</dbReference>
<comment type="caution">
    <text evidence="10">The sequence shown here is derived from an EMBL/GenBank/DDBJ whole genome shotgun (WGS) entry which is preliminary data.</text>
</comment>
<evidence type="ECO:0000256" key="1">
    <source>
        <dbReference type="ARBA" id="ARBA00022741"/>
    </source>
</evidence>
<proteinExistence type="inferred from homology"/>
<keyword evidence="6 8" id="KW-0342">GTP-binding</keyword>
<dbReference type="Gene3D" id="2.40.30.10">
    <property type="entry name" value="Translation factors"/>
    <property type="match status" value="2"/>
</dbReference>
<evidence type="ECO:0000256" key="7">
    <source>
        <dbReference type="ARBA" id="ARBA00029554"/>
    </source>
</evidence>
<dbReference type="InterPro" id="IPR000795">
    <property type="entry name" value="T_Tr_GTP-bd_dom"/>
</dbReference>
<dbReference type="InterPro" id="IPR005225">
    <property type="entry name" value="Small_GTP-bd"/>
</dbReference>
<dbReference type="Gene3D" id="3.40.50.300">
    <property type="entry name" value="P-loop containing nucleotide triphosphate hydrolases"/>
    <property type="match status" value="1"/>
</dbReference>
<dbReference type="Proteomes" id="UP001147700">
    <property type="component" value="Unassembled WGS sequence"/>
</dbReference>
<dbReference type="NCBIfam" id="TIGR00485">
    <property type="entry name" value="EF-Tu"/>
    <property type="match status" value="1"/>
</dbReference>
<feature type="binding site" evidence="8">
    <location>
        <position position="26"/>
    </location>
    <ligand>
        <name>Mg(2+)</name>
        <dbReference type="ChEBI" id="CHEBI:18420"/>
    </ligand>
</feature>
<evidence type="ECO:0000259" key="9">
    <source>
        <dbReference type="PROSITE" id="PS51722"/>
    </source>
</evidence>
<dbReference type="SUPFAM" id="SSF50465">
    <property type="entry name" value="EF-Tu/eEF-1alpha/eIF2-gamma C-terminal domain"/>
    <property type="match status" value="1"/>
</dbReference>
<organism evidence="10 11">
    <name type="scientific">Solirubrobacter deserti</name>
    <dbReference type="NCBI Taxonomy" id="2282478"/>
    <lineage>
        <taxon>Bacteria</taxon>
        <taxon>Bacillati</taxon>
        <taxon>Actinomycetota</taxon>
        <taxon>Thermoleophilia</taxon>
        <taxon>Solirubrobacterales</taxon>
        <taxon>Solirubrobacteraceae</taxon>
        <taxon>Solirubrobacter</taxon>
    </lineage>
</organism>
<dbReference type="Pfam" id="PF03143">
    <property type="entry name" value="GTP_EFTU_D3"/>
    <property type="match status" value="1"/>
</dbReference>
<dbReference type="InterPro" id="IPR027417">
    <property type="entry name" value="P-loop_NTPase"/>
</dbReference>
<gene>
    <name evidence="8 10" type="primary">tuf</name>
    <name evidence="10" type="ORF">OJ962_19550</name>
</gene>
<dbReference type="Pfam" id="PF03144">
    <property type="entry name" value="GTP_EFTU_D2"/>
    <property type="match status" value="1"/>
</dbReference>
<comment type="similarity">
    <text evidence="8">Belongs to the TRAFAC class translation factor GTPase superfamily. Classic translation factor GTPase family. EF-Tu/EF-1A subfamily.</text>
</comment>
<dbReference type="SUPFAM" id="SSF52540">
    <property type="entry name" value="P-loop containing nucleoside triphosphate hydrolases"/>
    <property type="match status" value="1"/>
</dbReference>
<dbReference type="GO" id="GO:0003746">
    <property type="term" value="F:translation elongation factor activity"/>
    <property type="evidence" value="ECO:0007669"/>
    <property type="project" value="UniProtKB-KW"/>
</dbReference>
<dbReference type="InterPro" id="IPR009000">
    <property type="entry name" value="Transl_B-barrel_sf"/>
</dbReference>
<name>A0ABT4RMA7_9ACTN</name>
<keyword evidence="1 8" id="KW-0547">Nucleotide-binding</keyword>
<evidence type="ECO:0000256" key="5">
    <source>
        <dbReference type="ARBA" id="ARBA00022917"/>
    </source>
</evidence>
<dbReference type="InterPro" id="IPR050055">
    <property type="entry name" value="EF-Tu_GTPase"/>
</dbReference>
<dbReference type="InterPro" id="IPR033720">
    <property type="entry name" value="EFTU_2"/>
</dbReference>
<evidence type="ECO:0000313" key="10">
    <source>
        <dbReference type="EMBL" id="MDA0139706.1"/>
    </source>
</evidence>
<dbReference type="InterPro" id="IPR004161">
    <property type="entry name" value="EFTu-like_2"/>
</dbReference>
<dbReference type="CDD" id="cd03707">
    <property type="entry name" value="EFTU_III"/>
    <property type="match status" value="1"/>
</dbReference>
<dbReference type="NCBIfam" id="NF009372">
    <property type="entry name" value="PRK12735.1"/>
    <property type="match status" value="1"/>
</dbReference>
<dbReference type="RefSeq" id="WP_202955646.1">
    <property type="nucleotide sequence ID" value="NZ_JAPCID010000028.1"/>
</dbReference>
<dbReference type="NCBIfam" id="TIGR00231">
    <property type="entry name" value="small_GTP"/>
    <property type="match status" value="1"/>
</dbReference>
<evidence type="ECO:0000256" key="4">
    <source>
        <dbReference type="ARBA" id="ARBA00022842"/>
    </source>
</evidence>
<reference evidence="10" key="1">
    <citation type="submission" date="2022-10" db="EMBL/GenBank/DDBJ databases">
        <title>The WGS of Solirubrobacter sp. CPCC 204708.</title>
        <authorList>
            <person name="Jiang Z."/>
        </authorList>
    </citation>
    <scope>NUCLEOTIDE SEQUENCE</scope>
    <source>
        <strain evidence="10">CPCC 204708</strain>
    </source>
</reference>
<dbReference type="PRINTS" id="PR00315">
    <property type="entry name" value="ELONGATNFCT"/>
</dbReference>
<protein>
    <recommendedName>
        <fullName evidence="7 8">Elongation factor Tu</fullName>
        <shortName evidence="8">EF-Tu</shortName>
        <ecNumber evidence="8">3.6.5.3</ecNumber>
    </recommendedName>
</protein>
<feature type="binding site" evidence="8">
    <location>
        <begin position="136"/>
        <end position="139"/>
    </location>
    <ligand>
        <name>GTP</name>
        <dbReference type="ChEBI" id="CHEBI:37565"/>
    </ligand>
</feature>
<evidence type="ECO:0000256" key="6">
    <source>
        <dbReference type="ARBA" id="ARBA00023134"/>
    </source>
</evidence>
<dbReference type="PROSITE" id="PS00301">
    <property type="entry name" value="G_TR_1"/>
    <property type="match status" value="1"/>
</dbReference>
<comment type="function">
    <text evidence="8">GTP hydrolase that promotes the GTP-dependent binding of aminoacyl-tRNA to the A-site of ribosomes during protein biosynthesis.</text>
</comment>
<dbReference type="PROSITE" id="PS51722">
    <property type="entry name" value="G_TR_2"/>
    <property type="match status" value="1"/>
</dbReference>
<dbReference type="CDD" id="cd03697">
    <property type="entry name" value="EFTU_II"/>
    <property type="match status" value="1"/>
</dbReference>
<keyword evidence="8" id="KW-0479">Metal-binding</keyword>
<dbReference type="SUPFAM" id="SSF50447">
    <property type="entry name" value="Translation proteins"/>
    <property type="match status" value="1"/>
</dbReference>
<comment type="subcellular location">
    <subcellularLocation>
        <location evidence="8">Cytoplasm</location>
    </subcellularLocation>
</comment>
<keyword evidence="8" id="KW-0963">Cytoplasm</keyword>
<dbReference type="InterPro" id="IPR004541">
    <property type="entry name" value="Transl_elong_EFTu/EF1A_bac/org"/>
</dbReference>
<comment type="catalytic activity">
    <reaction evidence="8">
        <text>GTP + H2O = GDP + phosphate + H(+)</text>
        <dbReference type="Rhea" id="RHEA:19669"/>
        <dbReference type="ChEBI" id="CHEBI:15377"/>
        <dbReference type="ChEBI" id="CHEBI:15378"/>
        <dbReference type="ChEBI" id="CHEBI:37565"/>
        <dbReference type="ChEBI" id="CHEBI:43474"/>
        <dbReference type="ChEBI" id="CHEBI:58189"/>
        <dbReference type="EC" id="3.6.5.3"/>
    </reaction>
</comment>
<feature type="domain" description="Tr-type G" evidence="9">
    <location>
        <begin position="10"/>
        <end position="204"/>
    </location>
</feature>
<comment type="subunit">
    <text evidence="8">Monomer.</text>
</comment>
<keyword evidence="3 8" id="KW-0378">Hydrolase</keyword>
<keyword evidence="4 8" id="KW-0460">Magnesium</keyword>
<dbReference type="PANTHER" id="PTHR43721">
    <property type="entry name" value="ELONGATION FACTOR TU-RELATED"/>
    <property type="match status" value="1"/>
</dbReference>
<keyword evidence="11" id="KW-1185">Reference proteome</keyword>
<evidence type="ECO:0000313" key="11">
    <source>
        <dbReference type="Proteomes" id="UP001147700"/>
    </source>
</evidence>
<dbReference type="EC" id="3.6.5.3" evidence="8"/>